<feature type="compositionally biased region" description="Polar residues" evidence="1">
    <location>
        <begin position="186"/>
        <end position="202"/>
    </location>
</feature>
<evidence type="ECO:0000313" key="3">
    <source>
        <dbReference type="Proteomes" id="UP000232323"/>
    </source>
</evidence>
<name>A0A250X0H5_9CHLO</name>
<feature type="region of interest" description="Disordered" evidence="1">
    <location>
        <begin position="173"/>
        <end position="207"/>
    </location>
</feature>
<evidence type="ECO:0000256" key="1">
    <source>
        <dbReference type="SAM" id="MobiDB-lite"/>
    </source>
</evidence>
<feature type="region of interest" description="Disordered" evidence="1">
    <location>
        <begin position="1"/>
        <end position="38"/>
    </location>
</feature>
<gene>
    <name evidence="2" type="ORF">CEUSTIGMA_g3704.t1</name>
</gene>
<keyword evidence="3" id="KW-1185">Reference proteome</keyword>
<evidence type="ECO:0000313" key="2">
    <source>
        <dbReference type="EMBL" id="GAX76260.1"/>
    </source>
</evidence>
<comment type="caution">
    <text evidence="2">The sequence shown here is derived from an EMBL/GenBank/DDBJ whole genome shotgun (WGS) entry which is preliminary data.</text>
</comment>
<protein>
    <submittedName>
        <fullName evidence="2">Uncharacterized protein</fullName>
    </submittedName>
</protein>
<accession>A0A250X0H5</accession>
<dbReference type="EMBL" id="BEGY01000016">
    <property type="protein sequence ID" value="GAX76260.1"/>
    <property type="molecule type" value="Genomic_DNA"/>
</dbReference>
<dbReference type="OrthoDB" id="563140at2759"/>
<dbReference type="Proteomes" id="UP000232323">
    <property type="component" value="Unassembled WGS sequence"/>
</dbReference>
<organism evidence="2 3">
    <name type="scientific">Chlamydomonas eustigma</name>
    <dbReference type="NCBI Taxonomy" id="1157962"/>
    <lineage>
        <taxon>Eukaryota</taxon>
        <taxon>Viridiplantae</taxon>
        <taxon>Chlorophyta</taxon>
        <taxon>core chlorophytes</taxon>
        <taxon>Chlorophyceae</taxon>
        <taxon>CS clade</taxon>
        <taxon>Chlamydomonadales</taxon>
        <taxon>Chlamydomonadaceae</taxon>
        <taxon>Chlamydomonas</taxon>
    </lineage>
</organism>
<proteinExistence type="predicted"/>
<sequence length="657" mass="70181">MHMNGRYVRQKTDEALCPPQTSELSGGFAPRFENGTDLSDVRDKTRKQLEGLMLRSETPASPSHTSQSVVESYNVKAPNSRGGVDAHKSSGQNVKPRVTYTKRCEVESCTKGAKRSTTGCCRFCKAHMKAAGLVPLETHLHCAQQGCTRFAKASSEGVWRYCKAHMQLHGMWPRDYNPDRRPRTLASATQPASPNSTSTSSEPVAGIQDSKSLVQSLRTLLQMQKTAPAQGAQQQQQQAFYFNSLPMTSSNLTGGNTSALRNPQHFLRGLDLATGTISAGSPSFLDAATAPLQISALNVKANSEPIQFLKMQGGLLQHTPAPTTESISEPLPRLILNTTVTRPKYEGVMQQIAAAAASNPALQHLKGSSAASSDFSQILHSMLSPAPQHEAASYPPNPYGNPNNAGCGTINDAARLSSAGAAVQPATLLQPGISLQTLQNSGLSASTIVALLQQQQQQQQQEMALVNLVRPGSGPVCQQQQQQQQQEMALVNLVRPGSGPVCQQQQQELASVSLFQPCLSPLPQLQQQLKQDIALSSLLKTHPGLGQQQQYGGLTNLILQSSGTLSILPLMSVQGAGTMISTTAAATLQPTVQAVPVSLFESNGLQLQDLEAGHGTSHNAPYALVGTGMDVDATSVQSNPAMHLSSILEIMQQQQRQ</sequence>
<dbReference type="AlphaFoldDB" id="A0A250X0H5"/>
<reference evidence="2 3" key="1">
    <citation type="submission" date="2017-08" db="EMBL/GenBank/DDBJ databases">
        <title>Acidophilic green algal genome provides insights into adaptation to an acidic environment.</title>
        <authorList>
            <person name="Hirooka S."/>
            <person name="Hirose Y."/>
            <person name="Kanesaki Y."/>
            <person name="Higuchi S."/>
            <person name="Fujiwara T."/>
            <person name="Onuma R."/>
            <person name="Era A."/>
            <person name="Ohbayashi R."/>
            <person name="Uzuka A."/>
            <person name="Nozaki H."/>
            <person name="Yoshikawa H."/>
            <person name="Miyagishima S.Y."/>
        </authorList>
    </citation>
    <scope>NUCLEOTIDE SEQUENCE [LARGE SCALE GENOMIC DNA]</scope>
    <source>
        <strain evidence="2 3">NIES-2499</strain>
    </source>
</reference>